<dbReference type="AlphaFoldDB" id="A0A9D4QJ23"/>
<sequence length="82" mass="9860">MAVLELEEKEAAHVRRRWRPQRREVWVKLWLTKRPLYGQYEQLLQELNTIASRSNRSSTRLIHDHFPSASRSISYSTATLYF</sequence>
<organism evidence="1 2">
    <name type="scientific">Dreissena polymorpha</name>
    <name type="common">Zebra mussel</name>
    <name type="synonym">Mytilus polymorpha</name>
    <dbReference type="NCBI Taxonomy" id="45954"/>
    <lineage>
        <taxon>Eukaryota</taxon>
        <taxon>Metazoa</taxon>
        <taxon>Spiralia</taxon>
        <taxon>Lophotrochozoa</taxon>
        <taxon>Mollusca</taxon>
        <taxon>Bivalvia</taxon>
        <taxon>Autobranchia</taxon>
        <taxon>Heteroconchia</taxon>
        <taxon>Euheterodonta</taxon>
        <taxon>Imparidentia</taxon>
        <taxon>Neoheterodontei</taxon>
        <taxon>Myida</taxon>
        <taxon>Dreissenoidea</taxon>
        <taxon>Dreissenidae</taxon>
        <taxon>Dreissena</taxon>
    </lineage>
</organism>
<protein>
    <submittedName>
        <fullName evidence="1">Uncharacterized protein</fullName>
    </submittedName>
</protein>
<dbReference type="Proteomes" id="UP000828390">
    <property type="component" value="Unassembled WGS sequence"/>
</dbReference>
<evidence type="ECO:0000313" key="1">
    <source>
        <dbReference type="EMBL" id="KAH3833533.1"/>
    </source>
</evidence>
<reference evidence="1" key="2">
    <citation type="submission" date="2020-11" db="EMBL/GenBank/DDBJ databases">
        <authorList>
            <person name="McCartney M.A."/>
            <person name="Auch B."/>
            <person name="Kono T."/>
            <person name="Mallez S."/>
            <person name="Becker A."/>
            <person name="Gohl D.M."/>
            <person name="Silverstein K.A.T."/>
            <person name="Koren S."/>
            <person name="Bechman K.B."/>
            <person name="Herman A."/>
            <person name="Abrahante J.E."/>
            <person name="Garbe J."/>
        </authorList>
    </citation>
    <scope>NUCLEOTIDE SEQUENCE</scope>
    <source>
        <strain evidence="1">Duluth1</strain>
        <tissue evidence="1">Whole animal</tissue>
    </source>
</reference>
<reference evidence="1" key="1">
    <citation type="journal article" date="2019" name="bioRxiv">
        <title>The Genome of the Zebra Mussel, Dreissena polymorpha: A Resource for Invasive Species Research.</title>
        <authorList>
            <person name="McCartney M.A."/>
            <person name="Auch B."/>
            <person name="Kono T."/>
            <person name="Mallez S."/>
            <person name="Zhang Y."/>
            <person name="Obille A."/>
            <person name="Becker A."/>
            <person name="Abrahante J.E."/>
            <person name="Garbe J."/>
            <person name="Badalamenti J.P."/>
            <person name="Herman A."/>
            <person name="Mangelson H."/>
            <person name="Liachko I."/>
            <person name="Sullivan S."/>
            <person name="Sone E.D."/>
            <person name="Koren S."/>
            <person name="Silverstein K.A.T."/>
            <person name="Beckman K.B."/>
            <person name="Gohl D.M."/>
        </authorList>
    </citation>
    <scope>NUCLEOTIDE SEQUENCE</scope>
    <source>
        <strain evidence="1">Duluth1</strain>
        <tissue evidence="1">Whole animal</tissue>
    </source>
</reference>
<proteinExistence type="predicted"/>
<accession>A0A9D4QJ23</accession>
<evidence type="ECO:0000313" key="2">
    <source>
        <dbReference type="Proteomes" id="UP000828390"/>
    </source>
</evidence>
<keyword evidence="2" id="KW-1185">Reference proteome</keyword>
<comment type="caution">
    <text evidence="1">The sequence shown here is derived from an EMBL/GenBank/DDBJ whole genome shotgun (WGS) entry which is preliminary data.</text>
</comment>
<dbReference type="EMBL" id="JAIWYP010000004">
    <property type="protein sequence ID" value="KAH3833533.1"/>
    <property type="molecule type" value="Genomic_DNA"/>
</dbReference>
<name>A0A9D4QJ23_DREPO</name>
<gene>
    <name evidence="1" type="ORF">DPMN_106845</name>
</gene>